<accession>A0A428WSH0</accession>
<dbReference type="EMBL" id="QHHU01000014">
    <property type="protein sequence ID" value="RSM46017.1"/>
    <property type="molecule type" value="Genomic_DNA"/>
</dbReference>
<dbReference type="InterPro" id="IPR036513">
    <property type="entry name" value="STAS_dom_sf"/>
</dbReference>
<dbReference type="PANTHER" id="PTHR33495">
    <property type="entry name" value="ANTI-SIGMA FACTOR ANTAGONIST TM_1081-RELATED-RELATED"/>
    <property type="match status" value="1"/>
</dbReference>
<dbReference type="Pfam" id="PF01740">
    <property type="entry name" value="STAS"/>
    <property type="match status" value="1"/>
</dbReference>
<keyword evidence="3" id="KW-1185">Reference proteome</keyword>
<evidence type="ECO:0000259" key="1">
    <source>
        <dbReference type="PROSITE" id="PS50801"/>
    </source>
</evidence>
<dbReference type="RefSeq" id="WP_020643919.1">
    <property type="nucleotide sequence ID" value="NZ_QHHU01000014.1"/>
</dbReference>
<reference evidence="2 3" key="1">
    <citation type="submission" date="2018-05" db="EMBL/GenBank/DDBJ databases">
        <title>Evolution of GPA BGCs.</title>
        <authorList>
            <person name="Waglechner N."/>
            <person name="Wright G.D."/>
        </authorList>
    </citation>
    <scope>NUCLEOTIDE SEQUENCE [LARGE SCALE GENOMIC DNA]</scope>
    <source>
        <strain evidence="2 3">DSM 5908</strain>
    </source>
</reference>
<evidence type="ECO:0000313" key="2">
    <source>
        <dbReference type="EMBL" id="RSM46017.1"/>
    </source>
</evidence>
<organism evidence="2 3">
    <name type="scientific">Amycolatopsis balhimycina DSM 5908</name>
    <dbReference type="NCBI Taxonomy" id="1081091"/>
    <lineage>
        <taxon>Bacteria</taxon>
        <taxon>Bacillati</taxon>
        <taxon>Actinomycetota</taxon>
        <taxon>Actinomycetes</taxon>
        <taxon>Pseudonocardiales</taxon>
        <taxon>Pseudonocardiaceae</taxon>
        <taxon>Amycolatopsis</taxon>
    </lineage>
</organism>
<proteinExistence type="predicted"/>
<dbReference type="SUPFAM" id="SSF52091">
    <property type="entry name" value="SpoIIaa-like"/>
    <property type="match status" value="1"/>
</dbReference>
<dbReference type="Proteomes" id="UP000286716">
    <property type="component" value="Unassembled WGS sequence"/>
</dbReference>
<gene>
    <name evidence="2" type="ORF">DMA12_12070</name>
</gene>
<dbReference type="Gene3D" id="3.30.750.24">
    <property type="entry name" value="STAS domain"/>
    <property type="match status" value="1"/>
</dbReference>
<dbReference type="OrthoDB" id="3393696at2"/>
<dbReference type="AlphaFoldDB" id="A0A428WSH0"/>
<sequence>MFETDGVGNAGGAADGVKLETLGDALVLRVTGALDLTLAPKVRQLVERARRLAPPVLVIDLTEVDFLASAGMAELVRAHRLAASTAVRVVATGRVTLRPLELTRLADELVIVPTLSAALDRV</sequence>
<dbReference type="InterPro" id="IPR002645">
    <property type="entry name" value="STAS_dom"/>
</dbReference>
<comment type="caution">
    <text evidence="2">The sequence shown here is derived from an EMBL/GenBank/DDBJ whole genome shotgun (WGS) entry which is preliminary data.</text>
</comment>
<dbReference type="GO" id="GO:0043856">
    <property type="term" value="F:anti-sigma factor antagonist activity"/>
    <property type="evidence" value="ECO:0007669"/>
    <property type="project" value="TreeGrafter"/>
</dbReference>
<protein>
    <submittedName>
        <fullName evidence="2">Anti-sigma factor antagonist</fullName>
    </submittedName>
</protein>
<feature type="domain" description="STAS" evidence="1">
    <location>
        <begin position="15"/>
        <end position="122"/>
    </location>
</feature>
<name>A0A428WSH0_AMYBA</name>
<dbReference type="CDD" id="cd07043">
    <property type="entry name" value="STAS_anti-anti-sigma_factors"/>
    <property type="match status" value="1"/>
</dbReference>
<evidence type="ECO:0000313" key="3">
    <source>
        <dbReference type="Proteomes" id="UP000286716"/>
    </source>
</evidence>
<dbReference type="PROSITE" id="PS50801">
    <property type="entry name" value="STAS"/>
    <property type="match status" value="1"/>
</dbReference>
<dbReference type="PANTHER" id="PTHR33495:SF2">
    <property type="entry name" value="ANTI-SIGMA FACTOR ANTAGONIST TM_1081-RELATED"/>
    <property type="match status" value="1"/>
</dbReference>